<dbReference type="OrthoDB" id="3724345at2759"/>
<protein>
    <recommendedName>
        <fullName evidence="3">DUF1993 domain-containing protein</fullName>
    </recommendedName>
</protein>
<reference evidence="1 2" key="1">
    <citation type="journal article" date="2016" name="Nat. Commun.">
        <title>Ectomycorrhizal ecology is imprinted in the genome of the dominant symbiotic fungus Cenococcum geophilum.</title>
        <authorList>
            <consortium name="DOE Joint Genome Institute"/>
            <person name="Peter M."/>
            <person name="Kohler A."/>
            <person name="Ohm R.A."/>
            <person name="Kuo A."/>
            <person name="Krutzmann J."/>
            <person name="Morin E."/>
            <person name="Arend M."/>
            <person name="Barry K.W."/>
            <person name="Binder M."/>
            <person name="Choi C."/>
            <person name="Clum A."/>
            <person name="Copeland A."/>
            <person name="Grisel N."/>
            <person name="Haridas S."/>
            <person name="Kipfer T."/>
            <person name="LaButti K."/>
            <person name="Lindquist E."/>
            <person name="Lipzen A."/>
            <person name="Maire R."/>
            <person name="Meier B."/>
            <person name="Mihaltcheva S."/>
            <person name="Molinier V."/>
            <person name="Murat C."/>
            <person name="Poggeler S."/>
            <person name="Quandt C.A."/>
            <person name="Sperisen C."/>
            <person name="Tritt A."/>
            <person name="Tisserant E."/>
            <person name="Crous P.W."/>
            <person name="Henrissat B."/>
            <person name="Nehls U."/>
            <person name="Egli S."/>
            <person name="Spatafora J.W."/>
            <person name="Grigoriev I.V."/>
            <person name="Martin F.M."/>
        </authorList>
    </citation>
    <scope>NUCLEOTIDE SEQUENCE [LARGE SCALE GENOMIC DNA]</scope>
    <source>
        <strain evidence="1 2">CBS 207.34</strain>
    </source>
</reference>
<dbReference type="AlphaFoldDB" id="A0A8E2EZ13"/>
<keyword evidence="2" id="KW-1185">Reference proteome</keyword>
<sequence>MPLSLYDVTIPIFIRGLNNLSANLKKAEDYANENKISHSELLDARLIDDMAALPFQIQRASNSAKDAAVRVAGADSIVMEDNETTFDDLQKRIAKTIDYLNGVDPASFQDKETTEVVLKLKIGDKKFTGQEYLLLFALPNFYFHTTTAYGILRHKGVPLGKLDFLGQWP</sequence>
<dbReference type="SUPFAM" id="SSF109854">
    <property type="entry name" value="DinB/YfiT-like putative metalloenzymes"/>
    <property type="match status" value="1"/>
</dbReference>
<dbReference type="InterPro" id="IPR018531">
    <property type="entry name" value="DUF1993"/>
</dbReference>
<dbReference type="PANTHER" id="PTHR36922:SF1">
    <property type="entry name" value="DUF1993 DOMAIN-CONTAINING PROTEIN"/>
    <property type="match status" value="1"/>
</dbReference>
<dbReference type="Pfam" id="PF09351">
    <property type="entry name" value="DUF1993"/>
    <property type="match status" value="1"/>
</dbReference>
<evidence type="ECO:0000313" key="2">
    <source>
        <dbReference type="Proteomes" id="UP000250140"/>
    </source>
</evidence>
<proteinExistence type="predicted"/>
<evidence type="ECO:0008006" key="3">
    <source>
        <dbReference type="Google" id="ProtNLM"/>
    </source>
</evidence>
<dbReference type="PANTHER" id="PTHR36922">
    <property type="entry name" value="BLL2446 PROTEIN"/>
    <property type="match status" value="1"/>
</dbReference>
<name>A0A8E2EZ13_9PEZI</name>
<organism evidence="1 2">
    <name type="scientific">Glonium stellatum</name>
    <dbReference type="NCBI Taxonomy" id="574774"/>
    <lineage>
        <taxon>Eukaryota</taxon>
        <taxon>Fungi</taxon>
        <taxon>Dikarya</taxon>
        <taxon>Ascomycota</taxon>
        <taxon>Pezizomycotina</taxon>
        <taxon>Dothideomycetes</taxon>
        <taxon>Pleosporomycetidae</taxon>
        <taxon>Gloniales</taxon>
        <taxon>Gloniaceae</taxon>
        <taxon>Glonium</taxon>
    </lineage>
</organism>
<dbReference type="InterPro" id="IPR034660">
    <property type="entry name" value="DinB/YfiT-like"/>
</dbReference>
<dbReference type="Proteomes" id="UP000250140">
    <property type="component" value="Unassembled WGS sequence"/>
</dbReference>
<dbReference type="Gene3D" id="1.20.120.450">
    <property type="entry name" value="dinb family like domain"/>
    <property type="match status" value="1"/>
</dbReference>
<dbReference type="EMBL" id="KV749854">
    <property type="protein sequence ID" value="OCL07501.1"/>
    <property type="molecule type" value="Genomic_DNA"/>
</dbReference>
<gene>
    <name evidence="1" type="ORF">AOQ84DRAFT_432139</name>
</gene>
<evidence type="ECO:0000313" key="1">
    <source>
        <dbReference type="EMBL" id="OCL07501.1"/>
    </source>
</evidence>
<accession>A0A8E2EZ13</accession>